<dbReference type="Pfam" id="PF07221">
    <property type="entry name" value="GlcNAc_2-epim"/>
    <property type="match status" value="1"/>
</dbReference>
<dbReference type="InterPro" id="IPR012341">
    <property type="entry name" value="6hp_glycosidase-like_sf"/>
</dbReference>
<dbReference type="Gene3D" id="1.50.10.10">
    <property type="match status" value="1"/>
</dbReference>
<dbReference type="GO" id="GO:0016853">
    <property type="term" value="F:isomerase activity"/>
    <property type="evidence" value="ECO:0007669"/>
    <property type="project" value="UniProtKB-KW"/>
</dbReference>
<evidence type="ECO:0000313" key="3">
    <source>
        <dbReference type="EMBL" id="TQM63769.1"/>
    </source>
</evidence>
<dbReference type="Proteomes" id="UP000316747">
    <property type="component" value="Unassembled WGS sequence"/>
</dbReference>
<evidence type="ECO:0000256" key="2">
    <source>
        <dbReference type="ARBA" id="ARBA00023235"/>
    </source>
</evidence>
<comment type="similarity">
    <text evidence="1">Belongs to the N-acylglucosamine 2-epimerase family.</text>
</comment>
<dbReference type="GO" id="GO:0005975">
    <property type="term" value="P:carbohydrate metabolic process"/>
    <property type="evidence" value="ECO:0007669"/>
    <property type="project" value="InterPro"/>
</dbReference>
<sequence>MTMTVAQTKPTNEHMFWLQDQRRQLLQLALSASHPAGGFGWLDGAGGLIQDKGVELWIAARMTHVAALEALQGDPRAADAVDQGVKAFESTLKDHDYGGWFAAIDGAGVAHTDKRAYEHAFVILAAASATASGHPRGRALLDEAVEVFDQRFWRPADGLAVDVWNRDWTELEPYRGVNANMHTVEALLAAADVTGDAKWVAYCAEIVERVVHGFAAESSFRLPEHFTESWEPVWDYNIDAPAHPFRPYGVTIGHLFEWSRLTLQVRTALGDAAPVWMLEDAVSLFERATLEGWSVDGRTGFIYTTDYAGMPVVRDRLHWVVTEAIAAAWAVQEALGTVEPLTLYYKWWDHARELFIDARSGSWQHELSPDNSPACSVWVGRPDVYHAYQAALLPTLHRITSFAGALSQA</sequence>
<dbReference type="SUPFAM" id="SSF48208">
    <property type="entry name" value="Six-hairpin glycosidases"/>
    <property type="match status" value="1"/>
</dbReference>
<dbReference type="InterPro" id="IPR010819">
    <property type="entry name" value="AGE/CE"/>
</dbReference>
<evidence type="ECO:0000313" key="4">
    <source>
        <dbReference type="Proteomes" id="UP000316747"/>
    </source>
</evidence>
<dbReference type="PANTHER" id="PTHR15108">
    <property type="entry name" value="N-ACYLGLUCOSAMINE-2-EPIMERASE"/>
    <property type="match status" value="1"/>
</dbReference>
<dbReference type="AlphaFoldDB" id="A0A543HZL3"/>
<protein>
    <submittedName>
        <fullName evidence="3">Mannose/cellobiose epimerase-like protein (N-acyl-D-glucosamine 2-epimerase family)</fullName>
    </submittedName>
</protein>
<gene>
    <name evidence="3" type="ORF">FBY41_0119</name>
</gene>
<keyword evidence="4" id="KW-1185">Reference proteome</keyword>
<evidence type="ECO:0000256" key="1">
    <source>
        <dbReference type="ARBA" id="ARBA00008558"/>
    </source>
</evidence>
<proteinExistence type="inferred from homology"/>
<name>A0A543HZL3_9MICO</name>
<accession>A0A543HZL3</accession>
<keyword evidence="2" id="KW-0413">Isomerase</keyword>
<comment type="caution">
    <text evidence="3">The sequence shown here is derived from an EMBL/GenBank/DDBJ whole genome shotgun (WGS) entry which is preliminary data.</text>
</comment>
<reference evidence="3 4" key="1">
    <citation type="submission" date="2019-06" db="EMBL/GenBank/DDBJ databases">
        <title>Genome sequencing of plant associated microbes to promote plant fitness in Sorghum bicolor and Oryza sativa.</title>
        <authorList>
            <person name="Coleman-Derr D."/>
        </authorList>
    </citation>
    <scope>NUCLEOTIDE SEQUENCE [LARGE SCALE GENOMIC DNA]</scope>
    <source>
        <strain evidence="3 4">KV-663</strain>
    </source>
</reference>
<dbReference type="InterPro" id="IPR008928">
    <property type="entry name" value="6-hairpin_glycosidase_sf"/>
</dbReference>
<dbReference type="EMBL" id="VFPM01000001">
    <property type="protein sequence ID" value="TQM63769.1"/>
    <property type="molecule type" value="Genomic_DNA"/>
</dbReference>
<organism evidence="3 4">
    <name type="scientific">Humibacillus xanthopallidus</name>
    <dbReference type="NCBI Taxonomy" id="412689"/>
    <lineage>
        <taxon>Bacteria</taxon>
        <taxon>Bacillati</taxon>
        <taxon>Actinomycetota</taxon>
        <taxon>Actinomycetes</taxon>
        <taxon>Micrococcales</taxon>
        <taxon>Intrasporangiaceae</taxon>
        <taxon>Humibacillus</taxon>
    </lineage>
</organism>